<dbReference type="PROSITE" id="PS00012">
    <property type="entry name" value="PHOSPHOPANTETHEINE"/>
    <property type="match status" value="1"/>
</dbReference>
<dbReference type="Gene3D" id="3.40.50.980">
    <property type="match status" value="2"/>
</dbReference>
<dbReference type="Pfam" id="PF00668">
    <property type="entry name" value="Condensation"/>
    <property type="match status" value="1"/>
</dbReference>
<dbReference type="Gene3D" id="3.30.300.30">
    <property type="match status" value="1"/>
</dbReference>
<dbReference type="PANTHER" id="PTHR45527">
    <property type="entry name" value="NONRIBOSOMAL PEPTIDE SYNTHETASE"/>
    <property type="match status" value="1"/>
</dbReference>
<dbReference type="PROSITE" id="PS00455">
    <property type="entry name" value="AMP_BINDING"/>
    <property type="match status" value="1"/>
</dbReference>
<dbReference type="InterPro" id="IPR036736">
    <property type="entry name" value="ACP-like_sf"/>
</dbReference>
<dbReference type="Pfam" id="PF00550">
    <property type="entry name" value="PP-binding"/>
    <property type="match status" value="1"/>
</dbReference>
<keyword evidence="3" id="KW-0596">Phosphopantetheine</keyword>
<evidence type="ECO:0000256" key="4">
    <source>
        <dbReference type="ARBA" id="ARBA00022553"/>
    </source>
</evidence>
<dbReference type="GO" id="GO:0008610">
    <property type="term" value="P:lipid biosynthetic process"/>
    <property type="evidence" value="ECO:0007669"/>
    <property type="project" value="UniProtKB-ARBA"/>
</dbReference>
<feature type="non-terminal residue" evidence="6">
    <location>
        <position position="1"/>
    </location>
</feature>
<dbReference type="InterPro" id="IPR006162">
    <property type="entry name" value="Ppantetheine_attach_site"/>
</dbReference>
<dbReference type="Gene3D" id="3.30.559.30">
    <property type="entry name" value="Nonribosomal peptide synthetase, condensation domain"/>
    <property type="match status" value="2"/>
</dbReference>
<accession>A0A7W9WKA1</accession>
<dbReference type="FunFam" id="3.40.50.980:FF:000001">
    <property type="entry name" value="Non-ribosomal peptide synthetase"/>
    <property type="match status" value="1"/>
</dbReference>
<dbReference type="Pfam" id="PF00501">
    <property type="entry name" value="AMP-binding"/>
    <property type="match status" value="1"/>
</dbReference>
<dbReference type="AlphaFoldDB" id="A0A7W9WKA1"/>
<dbReference type="NCBIfam" id="TIGR01733">
    <property type="entry name" value="AA-adenyl-dom"/>
    <property type="match status" value="1"/>
</dbReference>
<name>A0A7W9WKA1_9ACTN</name>
<dbReference type="GO" id="GO:0044550">
    <property type="term" value="P:secondary metabolite biosynthetic process"/>
    <property type="evidence" value="ECO:0007669"/>
    <property type="project" value="UniProtKB-ARBA"/>
</dbReference>
<dbReference type="FunFam" id="3.30.559.10:FF:000012">
    <property type="entry name" value="Non-ribosomal peptide synthetase"/>
    <property type="match status" value="1"/>
</dbReference>
<dbReference type="PANTHER" id="PTHR45527:SF1">
    <property type="entry name" value="FATTY ACID SYNTHASE"/>
    <property type="match status" value="1"/>
</dbReference>
<dbReference type="SMART" id="SM00823">
    <property type="entry name" value="PKS_PP"/>
    <property type="match status" value="1"/>
</dbReference>
<dbReference type="CDD" id="cd17652">
    <property type="entry name" value="A_NRPS_CmdD_like"/>
    <property type="match status" value="1"/>
</dbReference>
<dbReference type="InterPro" id="IPR001242">
    <property type="entry name" value="Condensation_dom"/>
</dbReference>
<dbReference type="Gene3D" id="2.30.38.10">
    <property type="entry name" value="Luciferase, Domain 3"/>
    <property type="match status" value="1"/>
</dbReference>
<evidence type="ECO:0000259" key="5">
    <source>
        <dbReference type="PROSITE" id="PS50075"/>
    </source>
</evidence>
<dbReference type="SUPFAM" id="SSF52777">
    <property type="entry name" value="CoA-dependent acyltransferases"/>
    <property type="match status" value="3"/>
</dbReference>
<dbReference type="GO" id="GO:0003824">
    <property type="term" value="F:catalytic activity"/>
    <property type="evidence" value="ECO:0007669"/>
    <property type="project" value="InterPro"/>
</dbReference>
<dbReference type="Gene3D" id="3.30.559.10">
    <property type="entry name" value="Chloramphenicol acetyltransferase-like domain"/>
    <property type="match status" value="1"/>
</dbReference>
<dbReference type="FunFam" id="3.30.300.30:FF:000010">
    <property type="entry name" value="Enterobactin synthetase component F"/>
    <property type="match status" value="1"/>
</dbReference>
<evidence type="ECO:0000256" key="3">
    <source>
        <dbReference type="ARBA" id="ARBA00022450"/>
    </source>
</evidence>
<dbReference type="GO" id="GO:0072330">
    <property type="term" value="P:monocarboxylic acid biosynthetic process"/>
    <property type="evidence" value="ECO:0007669"/>
    <property type="project" value="UniProtKB-ARBA"/>
</dbReference>
<dbReference type="InterPro" id="IPR023213">
    <property type="entry name" value="CAT-like_dom_sf"/>
</dbReference>
<comment type="caution">
    <text evidence="6">The sequence shown here is derived from an EMBL/GenBank/DDBJ whole genome shotgun (WGS) entry which is preliminary data.</text>
</comment>
<evidence type="ECO:0000313" key="7">
    <source>
        <dbReference type="Proteomes" id="UP000591537"/>
    </source>
</evidence>
<keyword evidence="4" id="KW-0597">Phosphoprotein</keyword>
<dbReference type="FunFam" id="1.10.1200.10:FF:000016">
    <property type="entry name" value="Non-ribosomal peptide synthase"/>
    <property type="match status" value="1"/>
</dbReference>
<dbReference type="InterPro" id="IPR045851">
    <property type="entry name" value="AMP-bd_C_sf"/>
</dbReference>
<evidence type="ECO:0000256" key="1">
    <source>
        <dbReference type="ARBA" id="ARBA00001957"/>
    </source>
</evidence>
<dbReference type="InterPro" id="IPR009081">
    <property type="entry name" value="PP-bd_ACP"/>
</dbReference>
<dbReference type="PROSITE" id="PS50075">
    <property type="entry name" value="CARRIER"/>
    <property type="match status" value="1"/>
</dbReference>
<evidence type="ECO:0000313" key="6">
    <source>
        <dbReference type="EMBL" id="MBB6081967.1"/>
    </source>
</evidence>
<dbReference type="InterPro" id="IPR010071">
    <property type="entry name" value="AA_adenyl_dom"/>
</dbReference>
<dbReference type="GO" id="GO:0031177">
    <property type="term" value="F:phosphopantetheine binding"/>
    <property type="evidence" value="ECO:0007669"/>
    <property type="project" value="InterPro"/>
</dbReference>
<dbReference type="CDD" id="cd19540">
    <property type="entry name" value="LCL_NRPS-like"/>
    <property type="match status" value="1"/>
</dbReference>
<dbReference type="InterPro" id="IPR020806">
    <property type="entry name" value="PKS_PP-bd"/>
</dbReference>
<dbReference type="FunFam" id="3.40.50.12780:FF:000012">
    <property type="entry name" value="Non-ribosomal peptide synthetase"/>
    <property type="match status" value="1"/>
</dbReference>
<dbReference type="GO" id="GO:0043041">
    <property type="term" value="P:amino acid activation for nonribosomal peptide biosynthetic process"/>
    <property type="evidence" value="ECO:0007669"/>
    <property type="project" value="TreeGrafter"/>
</dbReference>
<feature type="domain" description="Carrier" evidence="5">
    <location>
        <begin position="645"/>
        <end position="720"/>
    </location>
</feature>
<dbReference type="InterPro" id="IPR020845">
    <property type="entry name" value="AMP-binding_CS"/>
</dbReference>
<dbReference type="Proteomes" id="UP000591537">
    <property type="component" value="Unassembled WGS sequence"/>
</dbReference>
<comment type="similarity">
    <text evidence="2">Belongs to the ATP-dependent AMP-binding enzyme family.</text>
</comment>
<dbReference type="Pfam" id="PF13193">
    <property type="entry name" value="AMP-binding_C"/>
    <property type="match status" value="1"/>
</dbReference>
<dbReference type="SUPFAM" id="SSF47336">
    <property type="entry name" value="ACP-like"/>
    <property type="match status" value="1"/>
</dbReference>
<keyword evidence="7" id="KW-1185">Reference proteome</keyword>
<proteinExistence type="inferred from homology"/>
<sequence>HEHAPLAVAQQASGVAGDVPLFTSLFNYRHNGGVGAGEGGGSGLEGIRTVFSRERTNYPLSVSVDDDGAELSLAVDAVASVDPRVVGTLVAGAAERVVAALEEALDGGADRPLVTVEVLGGAERRRLLVEWNGTATEVPVGTLPQLFEAQVGRAPDAVAIVADGVEVSYAELDARANRLARHLVGQGVGPESVVGVCLDRGVDVVVTLLAVSKAGGAYLPVDPAYPAQRVEFMLADAGALCVVTSRNVQGVLPQGVVRVVLDEAATVAAVADGETSPLSDAERGGVLLAAHPAWVIYTSGSTGRPKGVVVSHMGVGSLVAALAERFAVDGESRMLQFASVGFDAASAEIWVTLCSGARLVVAPAEVLVPGAGLAEVVVRHAVTHAILPPAVLGVVDPRDVPSLGTVVSAGEALTSELVAVWGAGRRLVNAYGPTEATVCVSMSQPLAVDDVPSIGGPVANTRVYVLDRWLSPVAPGVAGELYVAGAGLARGYAGRPGLTAERFVADPFGGPGGRLYRTGDLVRWNADGQLEYLGRADEQVKIRGFRIEPGEVQAVVAGHPQVAQAAVVAREDTPGDKRLVAYVVPTEGEGGVLPESVRVLAAGSLPQYMVPSAVVVLETLPLTPNGKLDRKALPAPEYATGSGRGPSTVREEILCGVFAQVLGVDGVGVDEDFFALGGHSLLAVRLVSRVRSVLGVELSLRALFEAPTVAGLAARVGDADRARVALTVQERPERLPLSYAQRRLWFLGQLEGPSPTYNLPMVLRLKGALDTAALDAALRDVIGRHEVLRTVFATADGEPYQHVIPTGDLQWRMKVREVAAVDVDAAVAEATRYAFDLAAELPLQSWLFAEGPDEHVLVVVVHHIAGDGWSMGPLARDVSVAYEARCAGRSPEWEPLPVQYADYALWQRELLGDDQGSASLMARQLTSWRAALADVPEELTLPYDHPRPAVLGHRGHGVPLEIPAEVHARLVEVARNEGVTMAMMLQSALAVLLSRLGAGTDIPIGTPSAGRTDDALDDLVGFFVNTLVLRTDLSGNPTFTELFSRVRETALAAYAHQDVPFERLVEELAPSRSLARHPLFQVALTVQNSADAVLDLDGLRVEAGPAAAPVAKFDLDVSVGEAFDAEGRPAGLRGVLVAAADLFEEDTVQRLAQRLGMVLQALAADPAIRIGTVDVLGEVERRRVLVEWNGSAVEVSRGTVPE</sequence>
<dbReference type="InterPro" id="IPR000873">
    <property type="entry name" value="AMP-dep_synth/lig_dom"/>
</dbReference>
<comment type="cofactor">
    <cofactor evidence="1">
        <name>pantetheine 4'-phosphate</name>
        <dbReference type="ChEBI" id="CHEBI:47942"/>
    </cofactor>
</comment>
<dbReference type="RefSeq" id="WP_184568170.1">
    <property type="nucleotide sequence ID" value="NZ_JACHGV010000031.1"/>
</dbReference>
<dbReference type="GO" id="GO:0017000">
    <property type="term" value="P:antibiotic biosynthetic process"/>
    <property type="evidence" value="ECO:0007669"/>
    <property type="project" value="UniProtKB-ARBA"/>
</dbReference>
<evidence type="ECO:0000256" key="2">
    <source>
        <dbReference type="ARBA" id="ARBA00006432"/>
    </source>
</evidence>
<dbReference type="InterPro" id="IPR025110">
    <property type="entry name" value="AMP-bd_C"/>
</dbReference>
<gene>
    <name evidence="6" type="ORF">HNR57_007930</name>
</gene>
<dbReference type="EMBL" id="JACHGV010000031">
    <property type="protein sequence ID" value="MBB6081967.1"/>
    <property type="molecule type" value="Genomic_DNA"/>
</dbReference>
<dbReference type="SUPFAM" id="SSF56801">
    <property type="entry name" value="Acetyl-CoA synthetase-like"/>
    <property type="match status" value="1"/>
</dbReference>
<dbReference type="Gene3D" id="1.10.1200.10">
    <property type="entry name" value="ACP-like"/>
    <property type="match status" value="1"/>
</dbReference>
<dbReference type="FunFam" id="2.30.38.10:FF:000001">
    <property type="entry name" value="Non-ribosomal peptide synthetase PvdI"/>
    <property type="match status" value="1"/>
</dbReference>
<organism evidence="6 7">
    <name type="scientific">Streptomyces paradoxus</name>
    <dbReference type="NCBI Taxonomy" id="66375"/>
    <lineage>
        <taxon>Bacteria</taxon>
        <taxon>Bacillati</taxon>
        <taxon>Actinomycetota</taxon>
        <taxon>Actinomycetes</taxon>
        <taxon>Kitasatosporales</taxon>
        <taxon>Streptomycetaceae</taxon>
        <taxon>Streptomyces</taxon>
    </lineage>
</organism>
<reference evidence="6 7" key="1">
    <citation type="submission" date="2020-08" db="EMBL/GenBank/DDBJ databases">
        <title>Genomic Encyclopedia of Type Strains, Phase IV (KMG-IV): sequencing the most valuable type-strain genomes for metagenomic binning, comparative biology and taxonomic classification.</title>
        <authorList>
            <person name="Goeker M."/>
        </authorList>
    </citation>
    <scope>NUCLEOTIDE SEQUENCE [LARGE SCALE GENOMIC DNA]</scope>
    <source>
        <strain evidence="6 7">DSM 43350</strain>
    </source>
</reference>
<dbReference type="GO" id="GO:0005829">
    <property type="term" value="C:cytosol"/>
    <property type="evidence" value="ECO:0007669"/>
    <property type="project" value="TreeGrafter"/>
</dbReference>
<protein>
    <submittedName>
        <fullName evidence="6">Amino acid adenylation domain-containing protein</fullName>
    </submittedName>
</protein>
<feature type="non-terminal residue" evidence="6">
    <location>
        <position position="1202"/>
    </location>
</feature>